<dbReference type="PANTHER" id="PTHR30383:SF5">
    <property type="entry name" value="SGNH HYDROLASE-TYPE ESTERASE DOMAIN-CONTAINING PROTEIN"/>
    <property type="match status" value="1"/>
</dbReference>
<dbReference type="InterPro" id="IPR013830">
    <property type="entry name" value="SGNH_hydro"/>
</dbReference>
<dbReference type="RefSeq" id="WP_208096780.1">
    <property type="nucleotide sequence ID" value="NZ_JAGDYM010000005.1"/>
</dbReference>
<dbReference type="InterPro" id="IPR051532">
    <property type="entry name" value="Ester_Hydrolysis_Enzymes"/>
</dbReference>
<name>A0A939MMR7_9MICO</name>
<evidence type="ECO:0000313" key="3">
    <source>
        <dbReference type="Proteomes" id="UP000664382"/>
    </source>
</evidence>
<comment type="caution">
    <text evidence="2">The sequence shown here is derived from an EMBL/GenBank/DDBJ whole genome shotgun (WGS) entry which is preliminary data.</text>
</comment>
<dbReference type="InterPro" id="IPR036514">
    <property type="entry name" value="SGNH_hydro_sf"/>
</dbReference>
<accession>A0A939MMR7</accession>
<dbReference type="Proteomes" id="UP000664382">
    <property type="component" value="Unassembled WGS sequence"/>
</dbReference>
<dbReference type="AlphaFoldDB" id="A0A939MMR7"/>
<dbReference type="Pfam" id="PF13472">
    <property type="entry name" value="Lipase_GDSL_2"/>
    <property type="match status" value="1"/>
</dbReference>
<dbReference type="GO" id="GO:0004622">
    <property type="term" value="F:phosphatidylcholine lysophospholipase activity"/>
    <property type="evidence" value="ECO:0007669"/>
    <property type="project" value="TreeGrafter"/>
</dbReference>
<organism evidence="2 3">
    <name type="scientific">Leucobacter weissii</name>
    <dbReference type="NCBI Taxonomy" id="1983706"/>
    <lineage>
        <taxon>Bacteria</taxon>
        <taxon>Bacillati</taxon>
        <taxon>Actinomycetota</taxon>
        <taxon>Actinomycetes</taxon>
        <taxon>Micrococcales</taxon>
        <taxon>Microbacteriaceae</taxon>
        <taxon>Leucobacter</taxon>
    </lineage>
</organism>
<evidence type="ECO:0000313" key="2">
    <source>
        <dbReference type="EMBL" id="MBO1901311.1"/>
    </source>
</evidence>
<evidence type="ECO:0000259" key="1">
    <source>
        <dbReference type="Pfam" id="PF13472"/>
    </source>
</evidence>
<sequence length="254" mass="27972">MAQAPIATRIESYSAADRSGTLLVAFGDSITHGQISAPWVGHLADRLAASGVHVVNAGLNGNLAWNLVQRLDAVTAADPDFVPILIGTNDVSGTLSPRHEALYRKQQGIPRTPAIDWFTEQYELLLTRLRQETAANIAVIHIPPIGEQLDTEVNERVRAHNVRIDLLAERHGVPVLPLYDRLAARLTPEREKPPYRLDTAAMIRGMLAHRLLGHSWDRISTRRGMELLVDGVHLNDRAGGVVLDLVAEWVEAAR</sequence>
<feature type="domain" description="SGNH hydrolase-type esterase" evidence="1">
    <location>
        <begin position="25"/>
        <end position="189"/>
    </location>
</feature>
<dbReference type="Gene3D" id="3.40.50.1110">
    <property type="entry name" value="SGNH hydrolase"/>
    <property type="match status" value="1"/>
</dbReference>
<gene>
    <name evidence="2" type="ORF">J4H92_05045</name>
</gene>
<dbReference type="PANTHER" id="PTHR30383">
    <property type="entry name" value="THIOESTERASE 1/PROTEASE 1/LYSOPHOSPHOLIPASE L1"/>
    <property type="match status" value="1"/>
</dbReference>
<dbReference type="SUPFAM" id="SSF52266">
    <property type="entry name" value="SGNH hydrolase"/>
    <property type="match status" value="1"/>
</dbReference>
<keyword evidence="3" id="KW-1185">Reference proteome</keyword>
<dbReference type="EMBL" id="JAGDYM010000005">
    <property type="protein sequence ID" value="MBO1901311.1"/>
    <property type="molecule type" value="Genomic_DNA"/>
</dbReference>
<reference evidence="2" key="1">
    <citation type="submission" date="2021-03" db="EMBL/GenBank/DDBJ databases">
        <title>Leucobacter chromiisoli sp. nov., isolated from chromium-containing soil of chemical plant.</title>
        <authorList>
            <person name="Xu Z."/>
        </authorList>
    </citation>
    <scope>NUCLEOTIDE SEQUENCE</scope>
    <source>
        <strain evidence="2">S27</strain>
    </source>
</reference>
<protein>
    <recommendedName>
        <fullName evidence="1">SGNH hydrolase-type esterase domain-containing protein</fullName>
    </recommendedName>
</protein>
<proteinExistence type="predicted"/>